<dbReference type="RefSeq" id="WP_091122790.1">
    <property type="nucleotide sequence ID" value="NZ_FMHY01000002.1"/>
</dbReference>
<dbReference type="EMBL" id="FMHY01000002">
    <property type="protein sequence ID" value="SCL62617.1"/>
    <property type="molecule type" value="Genomic_DNA"/>
</dbReference>
<organism evidence="1 2">
    <name type="scientific">Micromonospora eburnea</name>
    <dbReference type="NCBI Taxonomy" id="227316"/>
    <lineage>
        <taxon>Bacteria</taxon>
        <taxon>Bacillati</taxon>
        <taxon>Actinomycetota</taxon>
        <taxon>Actinomycetes</taxon>
        <taxon>Micromonosporales</taxon>
        <taxon>Micromonosporaceae</taxon>
        <taxon>Micromonospora</taxon>
    </lineage>
</organism>
<name>A0A1C6V8Y6_9ACTN</name>
<dbReference type="OrthoDB" id="3388630at2"/>
<keyword evidence="2" id="KW-1185">Reference proteome</keyword>
<sequence length="164" mass="18650">MTISITGYRDLFANVRKRPRMWLIRDDFASVVAFIEGCNQANARTLLTGFQPWLVTQAGCLDNHVWGSIVAHLTEPIGPKNFCDMDPDLDARAVETLFDLLDEFLELRDEHDGLNRIFAAHEQWRRLREQNGCSATDALTCPTVSWPRAASRIRPNSPTLDNNH</sequence>
<gene>
    <name evidence="1" type="ORF">GA0070604_4782</name>
</gene>
<protein>
    <submittedName>
        <fullName evidence="1">Uncharacterized protein</fullName>
    </submittedName>
</protein>
<evidence type="ECO:0000313" key="2">
    <source>
        <dbReference type="Proteomes" id="UP000199696"/>
    </source>
</evidence>
<dbReference type="AlphaFoldDB" id="A0A1C6V8Y6"/>
<accession>A0A1C6V8Y6</accession>
<reference evidence="2" key="1">
    <citation type="submission" date="2016-06" db="EMBL/GenBank/DDBJ databases">
        <authorList>
            <person name="Varghese N."/>
            <person name="Submissions Spin"/>
        </authorList>
    </citation>
    <scope>NUCLEOTIDE SEQUENCE [LARGE SCALE GENOMIC DNA]</scope>
    <source>
        <strain evidence="2">DSM 44814</strain>
    </source>
</reference>
<evidence type="ECO:0000313" key="1">
    <source>
        <dbReference type="EMBL" id="SCL62617.1"/>
    </source>
</evidence>
<proteinExistence type="predicted"/>
<dbReference type="Proteomes" id="UP000199696">
    <property type="component" value="Unassembled WGS sequence"/>
</dbReference>